<evidence type="ECO:0000256" key="1">
    <source>
        <dbReference type="SAM" id="MobiDB-lite"/>
    </source>
</evidence>
<feature type="region of interest" description="Disordered" evidence="1">
    <location>
        <begin position="280"/>
        <end position="311"/>
    </location>
</feature>
<feature type="signal peptide" evidence="2">
    <location>
        <begin position="1"/>
        <end position="21"/>
    </location>
</feature>
<name>A0A8H6R553_9EURO</name>
<dbReference type="Proteomes" id="UP000641853">
    <property type="component" value="Unassembled WGS sequence"/>
</dbReference>
<gene>
    <name evidence="3" type="ORF">CNMCM7691_006136</name>
</gene>
<comment type="caution">
    <text evidence="3">The sequence shown here is derived from an EMBL/GenBank/DDBJ whole genome shotgun (WGS) entry which is preliminary data.</text>
</comment>
<keyword evidence="4" id="KW-1185">Reference proteome</keyword>
<evidence type="ECO:0000256" key="2">
    <source>
        <dbReference type="SAM" id="SignalP"/>
    </source>
</evidence>
<evidence type="ECO:0000313" key="4">
    <source>
        <dbReference type="Proteomes" id="UP000641853"/>
    </source>
</evidence>
<feature type="compositionally biased region" description="Low complexity" evidence="1">
    <location>
        <begin position="283"/>
        <end position="311"/>
    </location>
</feature>
<protein>
    <recommendedName>
        <fullName evidence="5">GPI anchored protein</fullName>
    </recommendedName>
</protein>
<dbReference type="AlphaFoldDB" id="A0A8H6R553"/>
<proteinExistence type="predicted"/>
<evidence type="ECO:0008006" key="5">
    <source>
        <dbReference type="Google" id="ProtNLM"/>
    </source>
</evidence>
<evidence type="ECO:0000313" key="3">
    <source>
        <dbReference type="EMBL" id="KAF7184713.1"/>
    </source>
</evidence>
<organism evidence="3 4">
    <name type="scientific">Aspergillus felis</name>
    <dbReference type="NCBI Taxonomy" id="1287682"/>
    <lineage>
        <taxon>Eukaryota</taxon>
        <taxon>Fungi</taxon>
        <taxon>Dikarya</taxon>
        <taxon>Ascomycota</taxon>
        <taxon>Pezizomycotina</taxon>
        <taxon>Eurotiomycetes</taxon>
        <taxon>Eurotiomycetidae</taxon>
        <taxon>Eurotiales</taxon>
        <taxon>Aspergillaceae</taxon>
        <taxon>Aspergillus</taxon>
        <taxon>Aspergillus subgen. Fumigati</taxon>
    </lineage>
</organism>
<sequence length="340" mass="34874">MFSRTTLAAFMAAGAATLALAQTNITADVCADPSTFTSCTTKADADAKGCMDVCNGNKLCVLSCGCAMYQAYMNCVGESCWNQAYSCEYGKLVATYFAECPVASEPVPFWPAPDNAPGGCSCNLGKVLQATLNAQKENNACLTNKTTTNVIELSNKYTACGCCEVSAGLSAMYETCPDTIPADMGADLWLQVSTIYGSVVHWGSCGSVMDAYDCGKLGFAPPSSNSSTFYKPNNLPPNGTQTLHNTGAANALTAPPSGSVFTWSQSSVTYTVTASPWKNNQVKATGTGNAGTAEATGTAATGSANSGAKSGATASRQLSLGNPAVWLPAIAAVAILVLGQ</sequence>
<dbReference type="EMBL" id="JACBAG010001567">
    <property type="protein sequence ID" value="KAF7184713.1"/>
    <property type="molecule type" value="Genomic_DNA"/>
</dbReference>
<accession>A0A8H6R553</accession>
<reference evidence="3" key="1">
    <citation type="submission" date="2020-06" db="EMBL/GenBank/DDBJ databases">
        <title>Draft genome sequences of strains closely related to Aspergillus parafelis and Aspergillus hiratsukae.</title>
        <authorList>
            <person name="Dos Santos R.A.C."/>
            <person name="Rivero-Menendez O."/>
            <person name="Steenwyk J.L."/>
            <person name="Mead M.E."/>
            <person name="Goldman G.H."/>
            <person name="Alastruey-Izquierdo A."/>
            <person name="Rokas A."/>
        </authorList>
    </citation>
    <scope>NUCLEOTIDE SEQUENCE</scope>
    <source>
        <strain evidence="3">CNM-CM7691</strain>
    </source>
</reference>
<feature type="chain" id="PRO_5034067765" description="GPI anchored protein" evidence="2">
    <location>
        <begin position="22"/>
        <end position="340"/>
    </location>
</feature>
<keyword evidence="2" id="KW-0732">Signal</keyword>